<keyword evidence="1" id="KW-1133">Transmembrane helix</keyword>
<dbReference type="AlphaFoldDB" id="A0A7D5TLH2"/>
<gene>
    <name evidence="2" type="ORF">HZS55_09480</name>
</gene>
<protein>
    <submittedName>
        <fullName evidence="2">Uncharacterized protein</fullName>
    </submittedName>
</protein>
<feature type="transmembrane region" description="Helical" evidence="1">
    <location>
        <begin position="64"/>
        <end position="82"/>
    </location>
</feature>
<keyword evidence="3" id="KW-1185">Reference proteome</keyword>
<dbReference type="OrthoDB" id="350912at2157"/>
<name>A0A7D5TLH2_9EURY</name>
<dbReference type="Proteomes" id="UP000509667">
    <property type="component" value="Chromosome"/>
</dbReference>
<reference evidence="2 3" key="1">
    <citation type="submission" date="2020-07" db="EMBL/GenBank/DDBJ databases">
        <title>Halosimplex pelagicum sp. nov. and Halosimplex rubrum sp. nov., isolated from salted brown alga Laminaria, and emended description of the genus Halosimplex.</title>
        <authorList>
            <person name="Cui H."/>
        </authorList>
    </citation>
    <scope>NUCLEOTIDE SEQUENCE [LARGE SCALE GENOMIC DNA]</scope>
    <source>
        <strain evidence="2 3">R27</strain>
    </source>
</reference>
<dbReference type="EMBL" id="CP058910">
    <property type="protein sequence ID" value="QLH77512.1"/>
    <property type="molecule type" value="Genomic_DNA"/>
</dbReference>
<evidence type="ECO:0000313" key="3">
    <source>
        <dbReference type="Proteomes" id="UP000509667"/>
    </source>
</evidence>
<feature type="transmembrane region" description="Helical" evidence="1">
    <location>
        <begin position="12"/>
        <end position="32"/>
    </location>
</feature>
<feature type="transmembrane region" description="Helical" evidence="1">
    <location>
        <begin position="38"/>
        <end position="57"/>
    </location>
</feature>
<evidence type="ECO:0000256" key="1">
    <source>
        <dbReference type="SAM" id="Phobius"/>
    </source>
</evidence>
<proteinExistence type="predicted"/>
<dbReference type="GeneID" id="56078093"/>
<accession>A0A7D5TLH2</accession>
<keyword evidence="1" id="KW-0472">Membrane</keyword>
<keyword evidence="1" id="KW-0812">Transmembrane</keyword>
<evidence type="ECO:0000313" key="2">
    <source>
        <dbReference type="EMBL" id="QLH77512.1"/>
    </source>
</evidence>
<organism evidence="2 3">
    <name type="scientific">Halosimplex rubrum</name>
    <dbReference type="NCBI Taxonomy" id="869889"/>
    <lineage>
        <taxon>Archaea</taxon>
        <taxon>Methanobacteriati</taxon>
        <taxon>Methanobacteriota</taxon>
        <taxon>Stenosarchaea group</taxon>
        <taxon>Halobacteria</taxon>
        <taxon>Halobacteriales</taxon>
        <taxon>Haloarculaceae</taxon>
        <taxon>Halosimplex</taxon>
    </lineage>
</organism>
<sequence>MDALQKSSRTPSLPESSIVLLGILFATVGLTFRDSFGFTSLLAAIGIGLVIAGTVYIAVEGPEAVRLSLVFVSLVALPLLSYGGVVRWIGGSMIGAVIAGALYTRISK</sequence>
<dbReference type="RefSeq" id="WP_179911438.1">
    <property type="nucleotide sequence ID" value="NZ_CP058910.1"/>
</dbReference>
<dbReference type="KEGG" id="hrr:HZS55_09480"/>